<comment type="caution">
    <text evidence="6">The sequence shown here is derived from an EMBL/GenBank/DDBJ whole genome shotgun (WGS) entry which is preliminary data.</text>
</comment>
<evidence type="ECO:0000313" key="6">
    <source>
        <dbReference type="EMBL" id="TQV73441.1"/>
    </source>
</evidence>
<proteinExistence type="predicted"/>
<dbReference type="PANTHER" id="PTHR24567:SF74">
    <property type="entry name" value="HTH-TYPE TRANSCRIPTIONAL REGULATOR ARCR"/>
    <property type="match status" value="1"/>
</dbReference>
<feature type="domain" description="Cyclic nucleotide-binding" evidence="4">
    <location>
        <begin position="35"/>
        <end position="138"/>
    </location>
</feature>
<dbReference type="EMBL" id="VHSG01000018">
    <property type="protein sequence ID" value="TQV73441.1"/>
    <property type="molecule type" value="Genomic_DNA"/>
</dbReference>
<keyword evidence="1" id="KW-0805">Transcription regulation</keyword>
<protein>
    <submittedName>
        <fullName evidence="6">Crp/Fnr family transcriptional regulator</fullName>
    </submittedName>
</protein>
<dbReference type="InterPro" id="IPR000595">
    <property type="entry name" value="cNMP-bd_dom"/>
</dbReference>
<evidence type="ECO:0000259" key="5">
    <source>
        <dbReference type="PROSITE" id="PS51063"/>
    </source>
</evidence>
<dbReference type="Pfam" id="PF00027">
    <property type="entry name" value="cNMP_binding"/>
    <property type="match status" value="1"/>
</dbReference>
<dbReference type="GO" id="GO:0003700">
    <property type="term" value="F:DNA-binding transcription factor activity"/>
    <property type="evidence" value="ECO:0007669"/>
    <property type="project" value="TreeGrafter"/>
</dbReference>
<dbReference type="OrthoDB" id="9777588at2"/>
<dbReference type="Gene3D" id="1.10.10.10">
    <property type="entry name" value="Winged helix-like DNA-binding domain superfamily/Winged helix DNA-binding domain"/>
    <property type="match status" value="1"/>
</dbReference>
<dbReference type="PROSITE" id="PS50042">
    <property type="entry name" value="CNMP_BINDING_3"/>
    <property type="match status" value="1"/>
</dbReference>
<dbReference type="Gene3D" id="2.60.120.10">
    <property type="entry name" value="Jelly Rolls"/>
    <property type="match status" value="1"/>
</dbReference>
<dbReference type="InterPro" id="IPR050397">
    <property type="entry name" value="Env_Response_Regulators"/>
</dbReference>
<organism evidence="6 7">
    <name type="scientific">Exilibacterium tricleocarpae</name>
    <dbReference type="NCBI Taxonomy" id="2591008"/>
    <lineage>
        <taxon>Bacteria</taxon>
        <taxon>Pseudomonadati</taxon>
        <taxon>Pseudomonadota</taxon>
        <taxon>Gammaproteobacteria</taxon>
        <taxon>Cellvibrionales</taxon>
        <taxon>Cellvibrionaceae</taxon>
        <taxon>Exilibacterium</taxon>
    </lineage>
</organism>
<evidence type="ECO:0000256" key="3">
    <source>
        <dbReference type="ARBA" id="ARBA00023163"/>
    </source>
</evidence>
<keyword evidence="2" id="KW-0238">DNA-binding</keyword>
<dbReference type="InterPro" id="IPR014710">
    <property type="entry name" value="RmlC-like_jellyroll"/>
</dbReference>
<dbReference type="GO" id="GO:0003677">
    <property type="term" value="F:DNA binding"/>
    <property type="evidence" value="ECO:0007669"/>
    <property type="project" value="UniProtKB-KW"/>
</dbReference>
<gene>
    <name evidence="6" type="ORF">FKG94_17205</name>
</gene>
<dbReference type="InterPro" id="IPR012318">
    <property type="entry name" value="HTH_CRP"/>
</dbReference>
<evidence type="ECO:0000259" key="4">
    <source>
        <dbReference type="PROSITE" id="PS50042"/>
    </source>
</evidence>
<dbReference type="SUPFAM" id="SSF51206">
    <property type="entry name" value="cAMP-binding domain-like"/>
    <property type="match status" value="1"/>
</dbReference>
<reference evidence="6 7" key="1">
    <citation type="submission" date="2019-06" db="EMBL/GenBank/DDBJ databases">
        <title>Whole genome sequence for Cellvibrionaceae sp. R142.</title>
        <authorList>
            <person name="Wang G."/>
        </authorList>
    </citation>
    <scope>NUCLEOTIDE SEQUENCE [LARGE SCALE GENOMIC DNA]</scope>
    <source>
        <strain evidence="6 7">R142</strain>
    </source>
</reference>
<dbReference type="Proteomes" id="UP000319732">
    <property type="component" value="Unassembled WGS sequence"/>
</dbReference>
<evidence type="ECO:0000313" key="7">
    <source>
        <dbReference type="Proteomes" id="UP000319732"/>
    </source>
</evidence>
<dbReference type="SMART" id="SM00100">
    <property type="entry name" value="cNMP"/>
    <property type="match status" value="1"/>
</dbReference>
<dbReference type="InterPro" id="IPR036390">
    <property type="entry name" value="WH_DNA-bd_sf"/>
</dbReference>
<keyword evidence="7" id="KW-1185">Reference proteome</keyword>
<keyword evidence="3" id="KW-0804">Transcription</keyword>
<dbReference type="AlphaFoldDB" id="A0A545T8A0"/>
<dbReference type="PROSITE" id="PS51063">
    <property type="entry name" value="HTH_CRP_2"/>
    <property type="match status" value="1"/>
</dbReference>
<dbReference type="GO" id="GO:0005829">
    <property type="term" value="C:cytosol"/>
    <property type="evidence" value="ECO:0007669"/>
    <property type="project" value="TreeGrafter"/>
</dbReference>
<dbReference type="PANTHER" id="PTHR24567">
    <property type="entry name" value="CRP FAMILY TRANSCRIPTIONAL REGULATORY PROTEIN"/>
    <property type="match status" value="1"/>
</dbReference>
<dbReference type="CDD" id="cd00038">
    <property type="entry name" value="CAP_ED"/>
    <property type="match status" value="1"/>
</dbReference>
<dbReference type="SUPFAM" id="SSF46785">
    <property type="entry name" value="Winged helix' DNA-binding domain"/>
    <property type="match status" value="1"/>
</dbReference>
<sequence>MPVVGYPTPRDPIGKSRVSPMLLQDKLEILQTDRWFSQLPEPILAAVAQVMKAQALQDGELIFAKGDSPTGLYCIVSGNVKVCSLGGDGREHLLAYLETGNWFGEISLFDGLSRTHHTYAAGHTQLLLLPQKDFHAMLAIHPELYPLILKLLCKRLRLTLSYIEDAAFLTLRARLAKRILHLTEYYGKPSDQGIRIGLHVSQEELGKMLVTSRQSISKELSQWQKEGVILVEYGHLTVRDIDKLKVYSQKRK</sequence>
<dbReference type="InterPro" id="IPR018490">
    <property type="entry name" value="cNMP-bd_dom_sf"/>
</dbReference>
<dbReference type="SMART" id="SM00419">
    <property type="entry name" value="HTH_CRP"/>
    <property type="match status" value="1"/>
</dbReference>
<dbReference type="InterPro" id="IPR036388">
    <property type="entry name" value="WH-like_DNA-bd_sf"/>
</dbReference>
<evidence type="ECO:0000256" key="1">
    <source>
        <dbReference type="ARBA" id="ARBA00023015"/>
    </source>
</evidence>
<accession>A0A545T8A0</accession>
<feature type="domain" description="HTH crp-type" evidence="5">
    <location>
        <begin position="169"/>
        <end position="242"/>
    </location>
</feature>
<name>A0A545T8A0_9GAMM</name>
<dbReference type="Pfam" id="PF13545">
    <property type="entry name" value="HTH_Crp_2"/>
    <property type="match status" value="1"/>
</dbReference>
<evidence type="ECO:0000256" key="2">
    <source>
        <dbReference type="ARBA" id="ARBA00023125"/>
    </source>
</evidence>